<evidence type="ECO:0000313" key="3">
    <source>
        <dbReference type="EMBL" id="KIO32379.1"/>
    </source>
</evidence>
<sequence length="338" mass="36523">MKEISPPISSLARATEASSASPPQAEPIRDPRRENVHRLEERVTLDYFNLLYVCLGLAALYTSLVSSSAPGSEEPNSSVMISHPTAWVTKTFGVLFVIITACKSYLAAVQPGRRSRLQGLPAIQVDDFDHTGEAAREEGTLATSSGSLPSGTAVSGTLQPPILQHPPESAPWRGPLATQPLFEPGSLPPSPSRQSDGVETSLLDVVPSQPTNVGHPASARNRHAVAPVEQTPLPHASFQEATSHGTAVVPSQSAAWGTPSDWALHQWTFFLPLDRDKFGRVRKQPQDTRPIFSSPNCDVWKCEVEFTRPSNEHPDKVGTSSLPGSRPNRSRETDLPLT</sequence>
<evidence type="ECO:0000256" key="2">
    <source>
        <dbReference type="SAM" id="Phobius"/>
    </source>
</evidence>
<reference evidence="3 4" key="1">
    <citation type="submission" date="2014-04" db="EMBL/GenBank/DDBJ databases">
        <authorList>
            <consortium name="DOE Joint Genome Institute"/>
            <person name="Kuo A."/>
            <person name="Girlanda M."/>
            <person name="Perotto S."/>
            <person name="Kohler A."/>
            <person name="Nagy L.G."/>
            <person name="Floudas D."/>
            <person name="Copeland A."/>
            <person name="Barry K.W."/>
            <person name="Cichocki N."/>
            <person name="Veneault-Fourrey C."/>
            <person name="LaButti K."/>
            <person name="Lindquist E.A."/>
            <person name="Lipzen A."/>
            <person name="Lundell T."/>
            <person name="Morin E."/>
            <person name="Murat C."/>
            <person name="Sun H."/>
            <person name="Tunlid A."/>
            <person name="Henrissat B."/>
            <person name="Grigoriev I.V."/>
            <person name="Hibbett D.S."/>
            <person name="Martin F."/>
            <person name="Nordberg H.P."/>
            <person name="Cantor M.N."/>
            <person name="Hua S.X."/>
        </authorList>
    </citation>
    <scope>NUCLEOTIDE SEQUENCE [LARGE SCALE GENOMIC DNA]</scope>
    <source>
        <strain evidence="3 4">MUT 4182</strain>
    </source>
</reference>
<feature type="transmembrane region" description="Helical" evidence="2">
    <location>
        <begin position="86"/>
        <end position="106"/>
    </location>
</feature>
<evidence type="ECO:0000256" key="1">
    <source>
        <dbReference type="SAM" id="MobiDB-lite"/>
    </source>
</evidence>
<accession>A0A0C3QV09</accession>
<dbReference type="EMBL" id="KN822955">
    <property type="protein sequence ID" value="KIO32379.1"/>
    <property type="molecule type" value="Genomic_DNA"/>
</dbReference>
<keyword evidence="2" id="KW-1133">Transmembrane helix</keyword>
<gene>
    <name evidence="3" type="ORF">M407DRAFT_18689</name>
</gene>
<feature type="compositionally biased region" description="Basic and acidic residues" evidence="1">
    <location>
        <begin position="329"/>
        <end position="338"/>
    </location>
</feature>
<protein>
    <submittedName>
        <fullName evidence="3">Uncharacterized protein</fullName>
    </submittedName>
</protein>
<feature type="region of interest" description="Disordered" evidence="1">
    <location>
        <begin position="137"/>
        <end position="198"/>
    </location>
</feature>
<feature type="region of interest" description="Disordered" evidence="1">
    <location>
        <begin position="1"/>
        <end position="33"/>
    </location>
</feature>
<organism evidence="3 4">
    <name type="scientific">Tulasnella calospora MUT 4182</name>
    <dbReference type="NCBI Taxonomy" id="1051891"/>
    <lineage>
        <taxon>Eukaryota</taxon>
        <taxon>Fungi</taxon>
        <taxon>Dikarya</taxon>
        <taxon>Basidiomycota</taxon>
        <taxon>Agaricomycotina</taxon>
        <taxon>Agaricomycetes</taxon>
        <taxon>Cantharellales</taxon>
        <taxon>Tulasnellaceae</taxon>
        <taxon>Tulasnella</taxon>
    </lineage>
</organism>
<dbReference type="Proteomes" id="UP000054248">
    <property type="component" value="Unassembled WGS sequence"/>
</dbReference>
<dbReference type="HOGENOM" id="CLU_821810_0_0_1"/>
<evidence type="ECO:0000313" key="4">
    <source>
        <dbReference type="Proteomes" id="UP000054248"/>
    </source>
</evidence>
<keyword evidence="4" id="KW-1185">Reference proteome</keyword>
<keyword evidence="2" id="KW-0812">Transmembrane</keyword>
<dbReference type="AlphaFoldDB" id="A0A0C3QV09"/>
<feature type="compositionally biased region" description="Polar residues" evidence="1">
    <location>
        <begin position="141"/>
        <end position="158"/>
    </location>
</feature>
<reference evidence="4" key="2">
    <citation type="submission" date="2015-01" db="EMBL/GenBank/DDBJ databases">
        <title>Evolutionary Origins and Diversification of the Mycorrhizal Mutualists.</title>
        <authorList>
            <consortium name="DOE Joint Genome Institute"/>
            <consortium name="Mycorrhizal Genomics Consortium"/>
            <person name="Kohler A."/>
            <person name="Kuo A."/>
            <person name="Nagy L.G."/>
            <person name="Floudas D."/>
            <person name="Copeland A."/>
            <person name="Barry K.W."/>
            <person name="Cichocki N."/>
            <person name="Veneault-Fourrey C."/>
            <person name="LaButti K."/>
            <person name="Lindquist E.A."/>
            <person name="Lipzen A."/>
            <person name="Lundell T."/>
            <person name="Morin E."/>
            <person name="Murat C."/>
            <person name="Riley R."/>
            <person name="Ohm R."/>
            <person name="Sun H."/>
            <person name="Tunlid A."/>
            <person name="Henrissat B."/>
            <person name="Grigoriev I.V."/>
            <person name="Hibbett D.S."/>
            <person name="Martin F."/>
        </authorList>
    </citation>
    <scope>NUCLEOTIDE SEQUENCE [LARGE SCALE GENOMIC DNA]</scope>
    <source>
        <strain evidence="4">MUT 4182</strain>
    </source>
</reference>
<keyword evidence="2" id="KW-0472">Membrane</keyword>
<dbReference type="OrthoDB" id="10443293at2759"/>
<name>A0A0C3QV09_9AGAM</name>
<feature type="region of interest" description="Disordered" evidence="1">
    <location>
        <begin position="308"/>
        <end position="338"/>
    </location>
</feature>
<proteinExistence type="predicted"/>
<feature type="transmembrane region" description="Helical" evidence="2">
    <location>
        <begin position="47"/>
        <end position="66"/>
    </location>
</feature>